<organism evidence="1 2">
    <name type="scientific">Klebsiella michiganensis</name>
    <dbReference type="NCBI Taxonomy" id="1134687"/>
    <lineage>
        <taxon>Bacteria</taxon>
        <taxon>Pseudomonadati</taxon>
        <taxon>Pseudomonadota</taxon>
        <taxon>Gammaproteobacteria</taxon>
        <taxon>Enterobacterales</taxon>
        <taxon>Enterobacteriaceae</taxon>
        <taxon>Klebsiella/Raoultella group</taxon>
        <taxon>Klebsiella</taxon>
    </lineage>
</organism>
<evidence type="ECO:0000313" key="1">
    <source>
        <dbReference type="EMBL" id="STR41831.1"/>
    </source>
</evidence>
<proteinExistence type="predicted"/>
<dbReference type="Proteomes" id="UP000255050">
    <property type="component" value="Unassembled WGS sequence"/>
</dbReference>
<dbReference type="EMBL" id="UGJR01000002">
    <property type="protein sequence ID" value="STR41831.1"/>
    <property type="molecule type" value="Genomic_DNA"/>
</dbReference>
<sequence>MRKHELAAITRTRVVTYYVINDRHKKTRFRGFFYKATTSRRLSQFVDLSGQVCFMTRSFVFVDQTFSSLTVHDWLHFVKCFQCSSFVASFNSCVYFLDESTHHRATASVVLAGLFRLNGALLS</sequence>
<gene>
    <name evidence="1" type="ORF">NCTC11694_03028</name>
</gene>
<protein>
    <submittedName>
        <fullName evidence="1">Uncharacterized protein</fullName>
    </submittedName>
</protein>
<evidence type="ECO:0000313" key="2">
    <source>
        <dbReference type="Proteomes" id="UP000255050"/>
    </source>
</evidence>
<accession>A0A7H4M0A5</accession>
<comment type="caution">
    <text evidence="1">The sequence shown here is derived from an EMBL/GenBank/DDBJ whole genome shotgun (WGS) entry which is preliminary data.</text>
</comment>
<reference evidence="1 2" key="1">
    <citation type="submission" date="2018-06" db="EMBL/GenBank/DDBJ databases">
        <authorList>
            <consortium name="Pathogen Informatics"/>
            <person name="Doyle S."/>
        </authorList>
    </citation>
    <scope>NUCLEOTIDE SEQUENCE [LARGE SCALE GENOMIC DNA]</scope>
    <source>
        <strain evidence="1 2">NCTC11694</strain>
    </source>
</reference>
<dbReference type="AlphaFoldDB" id="A0A7H4M0A5"/>
<name>A0A7H4M0A5_9ENTR</name>